<dbReference type="RefSeq" id="WP_259508364.1">
    <property type="nucleotide sequence ID" value="NZ_JANLCM010000002.1"/>
</dbReference>
<dbReference type="EMBL" id="JANLCM010000002">
    <property type="protein sequence ID" value="MCS5718961.1"/>
    <property type="molecule type" value="Genomic_DNA"/>
</dbReference>
<sequence>MKVQPGDERDTSWERVESVFRVFFYSGDGPFTTETHDVSDTTFMEALAWAEQSAGKDRLFSIALLAEDSYGAKGLVWLVGIDANSSPHDTVERRLYNELDRQPKSFIERGRRARM</sequence>
<reference evidence="1" key="1">
    <citation type="submission" date="2022-08" db="EMBL/GenBank/DDBJ databases">
        <authorList>
            <person name="Deng Y."/>
            <person name="Han X.-F."/>
            <person name="Zhang Y.-Q."/>
        </authorList>
    </citation>
    <scope>NUCLEOTIDE SEQUENCE</scope>
    <source>
        <strain evidence="1">CPCC 205763</strain>
    </source>
</reference>
<dbReference type="Proteomes" id="UP001165584">
    <property type="component" value="Unassembled WGS sequence"/>
</dbReference>
<comment type="caution">
    <text evidence="1">The sequence shown here is derived from an EMBL/GenBank/DDBJ whole genome shotgun (WGS) entry which is preliminary data.</text>
</comment>
<protein>
    <submittedName>
        <fullName evidence="1">Uncharacterized protein</fullName>
    </submittedName>
</protein>
<accession>A0ABT2GRV5</accession>
<keyword evidence="2" id="KW-1185">Reference proteome</keyword>
<gene>
    <name evidence="1" type="ORF">N1027_12530</name>
</gene>
<proteinExistence type="predicted"/>
<evidence type="ECO:0000313" key="2">
    <source>
        <dbReference type="Proteomes" id="UP001165584"/>
    </source>
</evidence>
<name>A0ABT2GRV5_9MICO</name>
<organism evidence="1 2">
    <name type="scientific">Herbiconiux aconitum</name>
    <dbReference type="NCBI Taxonomy" id="2970913"/>
    <lineage>
        <taxon>Bacteria</taxon>
        <taxon>Bacillati</taxon>
        <taxon>Actinomycetota</taxon>
        <taxon>Actinomycetes</taxon>
        <taxon>Micrococcales</taxon>
        <taxon>Microbacteriaceae</taxon>
        <taxon>Herbiconiux</taxon>
    </lineage>
</organism>
<evidence type="ECO:0000313" key="1">
    <source>
        <dbReference type="EMBL" id="MCS5718961.1"/>
    </source>
</evidence>